<comment type="caution">
    <text evidence="1">The sequence shown here is derived from an EMBL/GenBank/DDBJ whole genome shotgun (WGS) entry which is preliminary data.</text>
</comment>
<name>A0ACB6ZG96_THEGA</name>
<proteinExistence type="predicted"/>
<evidence type="ECO:0000313" key="1">
    <source>
        <dbReference type="EMBL" id="KAF9648431.1"/>
    </source>
</evidence>
<evidence type="ECO:0000313" key="2">
    <source>
        <dbReference type="Proteomes" id="UP000886501"/>
    </source>
</evidence>
<gene>
    <name evidence="1" type="ORF">BDM02DRAFT_3096509</name>
</gene>
<sequence>MDQDFCLHLKSVLGTVLLIFHPLSIKALSNLLGNCGTPSKIHSTLCVLHSLLLIPDSIEDPVHIFHKSFPDFLMDPK</sequence>
<organism evidence="1 2">
    <name type="scientific">Thelephora ganbajun</name>
    <name type="common">Ganba fungus</name>
    <dbReference type="NCBI Taxonomy" id="370292"/>
    <lineage>
        <taxon>Eukaryota</taxon>
        <taxon>Fungi</taxon>
        <taxon>Dikarya</taxon>
        <taxon>Basidiomycota</taxon>
        <taxon>Agaricomycotina</taxon>
        <taxon>Agaricomycetes</taxon>
        <taxon>Thelephorales</taxon>
        <taxon>Thelephoraceae</taxon>
        <taxon>Thelephora</taxon>
    </lineage>
</organism>
<accession>A0ACB6ZG96</accession>
<dbReference type="Proteomes" id="UP000886501">
    <property type="component" value="Unassembled WGS sequence"/>
</dbReference>
<protein>
    <submittedName>
        <fullName evidence="1">Uncharacterized protein</fullName>
    </submittedName>
</protein>
<dbReference type="EMBL" id="MU118014">
    <property type="protein sequence ID" value="KAF9648431.1"/>
    <property type="molecule type" value="Genomic_DNA"/>
</dbReference>
<reference evidence="1" key="1">
    <citation type="submission" date="2019-10" db="EMBL/GenBank/DDBJ databases">
        <authorList>
            <consortium name="DOE Joint Genome Institute"/>
            <person name="Kuo A."/>
            <person name="Miyauchi S."/>
            <person name="Kiss E."/>
            <person name="Drula E."/>
            <person name="Kohler A."/>
            <person name="Sanchez-Garcia M."/>
            <person name="Andreopoulos B."/>
            <person name="Barry K.W."/>
            <person name="Bonito G."/>
            <person name="Buee M."/>
            <person name="Carver A."/>
            <person name="Chen C."/>
            <person name="Cichocki N."/>
            <person name="Clum A."/>
            <person name="Culley D."/>
            <person name="Crous P.W."/>
            <person name="Fauchery L."/>
            <person name="Girlanda M."/>
            <person name="Hayes R."/>
            <person name="Keri Z."/>
            <person name="Labutti K."/>
            <person name="Lipzen A."/>
            <person name="Lombard V."/>
            <person name="Magnuson J."/>
            <person name="Maillard F."/>
            <person name="Morin E."/>
            <person name="Murat C."/>
            <person name="Nolan M."/>
            <person name="Ohm R."/>
            <person name="Pangilinan J."/>
            <person name="Pereira M."/>
            <person name="Perotto S."/>
            <person name="Peter M."/>
            <person name="Riley R."/>
            <person name="Sitrit Y."/>
            <person name="Stielow B."/>
            <person name="Szollosi G."/>
            <person name="Zifcakova L."/>
            <person name="Stursova M."/>
            <person name="Spatafora J.W."/>
            <person name="Tedersoo L."/>
            <person name="Vaario L.-M."/>
            <person name="Yamada A."/>
            <person name="Yan M."/>
            <person name="Wang P."/>
            <person name="Xu J."/>
            <person name="Bruns T."/>
            <person name="Baldrian P."/>
            <person name="Vilgalys R."/>
            <person name="Henrissat B."/>
            <person name="Grigoriev I.V."/>
            <person name="Hibbett D."/>
            <person name="Nagy L.G."/>
            <person name="Martin F.M."/>
        </authorList>
    </citation>
    <scope>NUCLEOTIDE SEQUENCE</scope>
    <source>
        <strain evidence="1">P2</strain>
    </source>
</reference>
<keyword evidence="2" id="KW-1185">Reference proteome</keyword>
<reference evidence="1" key="2">
    <citation type="journal article" date="2020" name="Nat. Commun.">
        <title>Large-scale genome sequencing of mycorrhizal fungi provides insights into the early evolution of symbiotic traits.</title>
        <authorList>
            <person name="Miyauchi S."/>
            <person name="Kiss E."/>
            <person name="Kuo A."/>
            <person name="Drula E."/>
            <person name="Kohler A."/>
            <person name="Sanchez-Garcia M."/>
            <person name="Morin E."/>
            <person name="Andreopoulos B."/>
            <person name="Barry K.W."/>
            <person name="Bonito G."/>
            <person name="Buee M."/>
            <person name="Carver A."/>
            <person name="Chen C."/>
            <person name="Cichocki N."/>
            <person name="Clum A."/>
            <person name="Culley D."/>
            <person name="Crous P.W."/>
            <person name="Fauchery L."/>
            <person name="Girlanda M."/>
            <person name="Hayes R.D."/>
            <person name="Keri Z."/>
            <person name="LaButti K."/>
            <person name="Lipzen A."/>
            <person name="Lombard V."/>
            <person name="Magnuson J."/>
            <person name="Maillard F."/>
            <person name="Murat C."/>
            <person name="Nolan M."/>
            <person name="Ohm R.A."/>
            <person name="Pangilinan J."/>
            <person name="Pereira M.F."/>
            <person name="Perotto S."/>
            <person name="Peter M."/>
            <person name="Pfister S."/>
            <person name="Riley R."/>
            <person name="Sitrit Y."/>
            <person name="Stielow J.B."/>
            <person name="Szollosi G."/>
            <person name="Zifcakova L."/>
            <person name="Stursova M."/>
            <person name="Spatafora J.W."/>
            <person name="Tedersoo L."/>
            <person name="Vaario L.M."/>
            <person name="Yamada A."/>
            <person name="Yan M."/>
            <person name="Wang P."/>
            <person name="Xu J."/>
            <person name="Bruns T."/>
            <person name="Baldrian P."/>
            <person name="Vilgalys R."/>
            <person name="Dunand C."/>
            <person name="Henrissat B."/>
            <person name="Grigoriev I.V."/>
            <person name="Hibbett D."/>
            <person name="Nagy L.G."/>
            <person name="Martin F.M."/>
        </authorList>
    </citation>
    <scope>NUCLEOTIDE SEQUENCE</scope>
    <source>
        <strain evidence="1">P2</strain>
    </source>
</reference>